<organism evidence="8 9">
    <name type="scientific">Deinococcus navajonensis</name>
    <dbReference type="NCBI Taxonomy" id="309884"/>
    <lineage>
        <taxon>Bacteria</taxon>
        <taxon>Thermotogati</taxon>
        <taxon>Deinococcota</taxon>
        <taxon>Deinococci</taxon>
        <taxon>Deinococcales</taxon>
        <taxon>Deinococcaceae</taxon>
        <taxon>Deinococcus</taxon>
    </lineage>
</organism>
<dbReference type="Pfam" id="PF03772">
    <property type="entry name" value="Competence"/>
    <property type="match status" value="1"/>
</dbReference>
<feature type="transmembrane region" description="Helical" evidence="6">
    <location>
        <begin position="337"/>
        <end position="354"/>
    </location>
</feature>
<dbReference type="Gene3D" id="3.60.15.10">
    <property type="entry name" value="Ribonuclease Z/Hydroxyacylglutathione hydrolase-like"/>
    <property type="match status" value="1"/>
</dbReference>
<dbReference type="CDD" id="cd07731">
    <property type="entry name" value="ComA-like_MBL-fold"/>
    <property type="match status" value="1"/>
</dbReference>
<evidence type="ECO:0000256" key="3">
    <source>
        <dbReference type="ARBA" id="ARBA00022692"/>
    </source>
</evidence>
<evidence type="ECO:0000256" key="6">
    <source>
        <dbReference type="SAM" id="Phobius"/>
    </source>
</evidence>
<dbReference type="NCBIfam" id="TIGR00360">
    <property type="entry name" value="ComEC_N-term"/>
    <property type="match status" value="1"/>
</dbReference>
<keyword evidence="4 6" id="KW-1133">Transmembrane helix</keyword>
<comment type="subcellular location">
    <subcellularLocation>
        <location evidence="1">Cell membrane</location>
        <topology evidence="1">Multi-pass membrane protein</topology>
    </subcellularLocation>
</comment>
<evidence type="ECO:0000256" key="5">
    <source>
        <dbReference type="ARBA" id="ARBA00023136"/>
    </source>
</evidence>
<evidence type="ECO:0000313" key="8">
    <source>
        <dbReference type="EMBL" id="MFC4427760.1"/>
    </source>
</evidence>
<dbReference type="EMBL" id="JBHSEH010000024">
    <property type="protein sequence ID" value="MFC4427760.1"/>
    <property type="molecule type" value="Genomic_DNA"/>
</dbReference>
<dbReference type="InterPro" id="IPR036866">
    <property type="entry name" value="RibonucZ/Hydroxyglut_hydro"/>
</dbReference>
<feature type="transmembrane region" description="Helical" evidence="6">
    <location>
        <begin position="448"/>
        <end position="467"/>
    </location>
</feature>
<keyword evidence="9" id="KW-1185">Reference proteome</keyword>
<dbReference type="SMART" id="SM00849">
    <property type="entry name" value="Lactamase_B"/>
    <property type="match status" value="1"/>
</dbReference>
<proteinExistence type="predicted"/>
<dbReference type="InterPro" id="IPR052159">
    <property type="entry name" value="Competence_DNA_uptake"/>
</dbReference>
<comment type="caution">
    <text evidence="8">The sequence shown here is derived from an EMBL/GenBank/DDBJ whole genome shotgun (WGS) entry which is preliminary data.</text>
</comment>
<feature type="transmembrane region" description="Helical" evidence="6">
    <location>
        <begin position="290"/>
        <end position="307"/>
    </location>
</feature>
<evidence type="ECO:0000256" key="2">
    <source>
        <dbReference type="ARBA" id="ARBA00022475"/>
    </source>
</evidence>
<feature type="transmembrane region" description="Helical" evidence="6">
    <location>
        <begin position="259"/>
        <end position="283"/>
    </location>
</feature>
<dbReference type="InterPro" id="IPR035681">
    <property type="entry name" value="ComA-like_MBL"/>
</dbReference>
<accession>A0ABV8XU00</accession>
<feature type="transmembrane region" description="Helical" evidence="6">
    <location>
        <begin position="360"/>
        <end position="378"/>
    </location>
</feature>
<feature type="transmembrane region" description="Helical" evidence="6">
    <location>
        <begin position="473"/>
        <end position="496"/>
    </location>
</feature>
<dbReference type="Proteomes" id="UP001595998">
    <property type="component" value="Unassembled WGS sequence"/>
</dbReference>
<feature type="transmembrane region" description="Helical" evidence="6">
    <location>
        <begin position="390"/>
        <end position="410"/>
    </location>
</feature>
<dbReference type="RefSeq" id="WP_380041562.1">
    <property type="nucleotide sequence ID" value="NZ_JBHSEH010000024.1"/>
</dbReference>
<evidence type="ECO:0000256" key="1">
    <source>
        <dbReference type="ARBA" id="ARBA00004651"/>
    </source>
</evidence>
<protein>
    <submittedName>
        <fullName evidence="8">DNA internalization-related competence protein ComEC/Rec2</fullName>
    </submittedName>
</protein>
<feature type="transmembrane region" description="Helical" evidence="6">
    <location>
        <begin position="422"/>
        <end position="441"/>
    </location>
</feature>
<gene>
    <name evidence="8" type="ORF">ACFOZ9_16195</name>
</gene>
<evidence type="ECO:0000256" key="4">
    <source>
        <dbReference type="ARBA" id="ARBA00022989"/>
    </source>
</evidence>
<feature type="domain" description="Metallo-beta-lactamase" evidence="7">
    <location>
        <begin position="535"/>
        <end position="731"/>
    </location>
</feature>
<dbReference type="InterPro" id="IPR004797">
    <property type="entry name" value="Competence_ComEC/Rec2"/>
</dbReference>
<dbReference type="InterPro" id="IPR004477">
    <property type="entry name" value="ComEC_N"/>
</dbReference>
<dbReference type="PANTHER" id="PTHR30619">
    <property type="entry name" value="DNA INTERNALIZATION/COMPETENCE PROTEIN COMEC/REC2"/>
    <property type="match status" value="1"/>
</dbReference>
<dbReference type="PANTHER" id="PTHR30619:SF1">
    <property type="entry name" value="RECOMBINATION PROTEIN 2"/>
    <property type="match status" value="1"/>
</dbReference>
<feature type="transmembrane region" description="Helical" evidence="6">
    <location>
        <begin position="51"/>
        <end position="75"/>
    </location>
</feature>
<evidence type="ECO:0000259" key="7">
    <source>
        <dbReference type="SMART" id="SM00849"/>
    </source>
</evidence>
<evidence type="ECO:0000313" key="9">
    <source>
        <dbReference type="Proteomes" id="UP001595998"/>
    </source>
</evidence>
<feature type="transmembrane region" description="Helical" evidence="6">
    <location>
        <begin position="313"/>
        <end position="330"/>
    </location>
</feature>
<sequence>MAGGPVEDVRPTLGRPSLVGAGLDMTAAASSRTLPGAAASSRAGARVPWPVALALGVVGGIGLGLGQVGWALALLTGAGLALWDARPLLAGLTLIGAVAGAGALRTQLTQPDPLAPWTGALVTLRGTWDGQFLTLRDPPARVALSPRPAVPAGQLVVSGRLVAPETRRVPGGFDQAAWLRAQGGVLTPAPTRVLTGARVRQSAPEKGLRGWFRQGLSAGLGPREGALMQAIELGDRSSIGRETFADGLEVQAAFARAGLAHLMALSGQNVALLTGMVLWLLGFTRLGPSLRYGVCAALLPVYLFGVVGPSPSITRAVLMGLSVLLALALGRGKPDPLGVISLAAVTCLLPFPLWLTDLGFQLSFLAVLALTQSASLAARLPGRWPQALRLAVAATLLAELGTLPLIASTFGQVPLVGLPANLLAGPVMAVLVPLGFVAGLLGPLGSLINLAVHPLAATLLALVEHVGRAPVLSWGQISAAGLTAWALSLLAAWLWLRGQVRAPAALATLLGCALLTWGPAQLHPARELVFLDVGQGDATLLRLPHLTLLVDGGGSVGSDYDVGGRTVVPALRALGVHRLDVVVATHADTDHIEGLQSVLQSLPVGEVWIGQRKTDDPVLSGVLAVAAERGVPVREVRRGDQVQADGAAVTVLWPPGQRWLDEDNENSVALGLEARGWRAALLGDLPAPLEAVVGTGDLNLLKAAHHGSRYSTGAELLRQSTPADAVISVGRNTYGHPHPDVLRRLQEAGARVWRTDQSGTIRWPLP</sequence>
<feature type="transmembrane region" description="Helical" evidence="6">
    <location>
        <begin position="503"/>
        <end position="520"/>
    </location>
</feature>
<dbReference type="InterPro" id="IPR001279">
    <property type="entry name" value="Metallo-B-lactamas"/>
</dbReference>
<dbReference type="SUPFAM" id="SSF56281">
    <property type="entry name" value="Metallo-hydrolase/oxidoreductase"/>
    <property type="match status" value="1"/>
</dbReference>
<keyword evidence="3 6" id="KW-0812">Transmembrane</keyword>
<name>A0ABV8XU00_9DEIO</name>
<keyword evidence="5 6" id="KW-0472">Membrane</keyword>
<dbReference type="Pfam" id="PF00753">
    <property type="entry name" value="Lactamase_B"/>
    <property type="match status" value="1"/>
</dbReference>
<reference evidence="9" key="1">
    <citation type="journal article" date="2019" name="Int. J. Syst. Evol. Microbiol.">
        <title>The Global Catalogue of Microorganisms (GCM) 10K type strain sequencing project: providing services to taxonomists for standard genome sequencing and annotation.</title>
        <authorList>
            <consortium name="The Broad Institute Genomics Platform"/>
            <consortium name="The Broad Institute Genome Sequencing Center for Infectious Disease"/>
            <person name="Wu L."/>
            <person name="Ma J."/>
        </authorList>
    </citation>
    <scope>NUCLEOTIDE SEQUENCE [LARGE SCALE GENOMIC DNA]</scope>
    <source>
        <strain evidence="9">CCUG 56029</strain>
    </source>
</reference>
<keyword evidence="2" id="KW-1003">Cell membrane</keyword>
<dbReference type="NCBIfam" id="TIGR00361">
    <property type="entry name" value="ComEC_Rec2"/>
    <property type="match status" value="1"/>
</dbReference>